<keyword evidence="3" id="KW-1185">Reference proteome</keyword>
<gene>
    <name evidence="2" type="ORF">CALCODRAFT_308944</name>
</gene>
<evidence type="ECO:0000256" key="1">
    <source>
        <dbReference type="SAM" id="MobiDB-lite"/>
    </source>
</evidence>
<organism evidence="2 3">
    <name type="scientific">Calocera cornea HHB12733</name>
    <dbReference type="NCBI Taxonomy" id="1353952"/>
    <lineage>
        <taxon>Eukaryota</taxon>
        <taxon>Fungi</taxon>
        <taxon>Dikarya</taxon>
        <taxon>Basidiomycota</taxon>
        <taxon>Agaricomycotina</taxon>
        <taxon>Dacrymycetes</taxon>
        <taxon>Dacrymycetales</taxon>
        <taxon>Dacrymycetaceae</taxon>
        <taxon>Calocera</taxon>
    </lineage>
</organism>
<evidence type="ECO:0000313" key="3">
    <source>
        <dbReference type="Proteomes" id="UP000076842"/>
    </source>
</evidence>
<dbReference type="Proteomes" id="UP000076842">
    <property type="component" value="Unassembled WGS sequence"/>
</dbReference>
<feature type="region of interest" description="Disordered" evidence="1">
    <location>
        <begin position="96"/>
        <end position="116"/>
    </location>
</feature>
<name>A0A165FH16_9BASI</name>
<dbReference type="EMBL" id="KV423973">
    <property type="protein sequence ID" value="KZT56734.1"/>
    <property type="molecule type" value="Genomic_DNA"/>
</dbReference>
<proteinExistence type="predicted"/>
<dbReference type="AlphaFoldDB" id="A0A165FH16"/>
<accession>A0A165FH16</accession>
<dbReference type="InParanoid" id="A0A165FH16"/>
<feature type="compositionally biased region" description="Polar residues" evidence="1">
    <location>
        <begin position="105"/>
        <end position="116"/>
    </location>
</feature>
<evidence type="ECO:0000313" key="2">
    <source>
        <dbReference type="EMBL" id="KZT56734.1"/>
    </source>
</evidence>
<reference evidence="2 3" key="1">
    <citation type="journal article" date="2016" name="Mol. Biol. Evol.">
        <title>Comparative Genomics of Early-Diverging Mushroom-Forming Fungi Provides Insights into the Origins of Lignocellulose Decay Capabilities.</title>
        <authorList>
            <person name="Nagy L.G."/>
            <person name="Riley R."/>
            <person name="Tritt A."/>
            <person name="Adam C."/>
            <person name="Daum C."/>
            <person name="Floudas D."/>
            <person name="Sun H."/>
            <person name="Yadav J.S."/>
            <person name="Pangilinan J."/>
            <person name="Larsson K.H."/>
            <person name="Matsuura K."/>
            <person name="Barry K."/>
            <person name="Labutti K."/>
            <person name="Kuo R."/>
            <person name="Ohm R.A."/>
            <person name="Bhattacharya S.S."/>
            <person name="Shirouzu T."/>
            <person name="Yoshinaga Y."/>
            <person name="Martin F.M."/>
            <person name="Grigoriev I.V."/>
            <person name="Hibbett D.S."/>
        </authorList>
    </citation>
    <scope>NUCLEOTIDE SEQUENCE [LARGE SCALE GENOMIC DNA]</scope>
    <source>
        <strain evidence="2 3">HHB12733</strain>
    </source>
</reference>
<sequence>MMQTQKKKGRFSHLLGLCDSCVHVSGPPIPSLPCNPWDTPPLSGGGSQGARGWQSVPLCERTRPARTATGPLRARGRATCAAPLPLVCLLHYRFPPARQRPSPRTRPSCSTQAQGR</sequence>
<protein>
    <submittedName>
        <fullName evidence="2">Uncharacterized protein</fullName>
    </submittedName>
</protein>
<feature type="region of interest" description="Disordered" evidence="1">
    <location>
        <begin position="35"/>
        <end position="56"/>
    </location>
</feature>